<keyword evidence="1" id="KW-1133">Transmembrane helix</keyword>
<accession>A0A1H8LCX4</accession>
<dbReference type="AlphaFoldDB" id="A0A1H8LCX4"/>
<evidence type="ECO:0000313" key="2">
    <source>
        <dbReference type="EMBL" id="SEO02991.1"/>
    </source>
</evidence>
<evidence type="ECO:0000313" key="3">
    <source>
        <dbReference type="Proteomes" id="UP000199300"/>
    </source>
</evidence>
<dbReference type="Proteomes" id="UP000199300">
    <property type="component" value="Unassembled WGS sequence"/>
</dbReference>
<feature type="transmembrane region" description="Helical" evidence="1">
    <location>
        <begin position="6"/>
        <end position="35"/>
    </location>
</feature>
<sequence length="102" mass="11181">MRTFLFVIAAFFLGLIVLSTLGPLISLIITVALGYYGARKCILAETTGAKIGWAIVALIGISMSFSNAPAIVGGVALVLLYFAYRKYKRAERIKDHENWIID</sequence>
<dbReference type="EMBL" id="FODJ01000003">
    <property type="protein sequence ID" value="SEO02991.1"/>
    <property type="molecule type" value="Genomic_DNA"/>
</dbReference>
<dbReference type="RefSeq" id="WP_091496004.1">
    <property type="nucleotide sequence ID" value="NZ_FODJ01000003.1"/>
</dbReference>
<gene>
    <name evidence="2" type="ORF">SAMN04488134_103164</name>
</gene>
<feature type="transmembrane region" description="Helical" evidence="1">
    <location>
        <begin position="67"/>
        <end position="84"/>
    </location>
</feature>
<organism evidence="2 3">
    <name type="scientific">Amphibacillus marinus</name>
    <dbReference type="NCBI Taxonomy" id="872970"/>
    <lineage>
        <taxon>Bacteria</taxon>
        <taxon>Bacillati</taxon>
        <taxon>Bacillota</taxon>
        <taxon>Bacilli</taxon>
        <taxon>Bacillales</taxon>
        <taxon>Bacillaceae</taxon>
        <taxon>Amphibacillus</taxon>
    </lineage>
</organism>
<proteinExistence type="predicted"/>
<name>A0A1H8LCX4_9BACI</name>
<keyword evidence="1" id="KW-0812">Transmembrane</keyword>
<reference evidence="2 3" key="1">
    <citation type="submission" date="2016-10" db="EMBL/GenBank/DDBJ databases">
        <authorList>
            <person name="de Groot N.N."/>
        </authorList>
    </citation>
    <scope>NUCLEOTIDE SEQUENCE [LARGE SCALE GENOMIC DNA]</scope>
    <source>
        <strain evidence="2 3">CGMCC 1.10434</strain>
    </source>
</reference>
<dbReference type="OrthoDB" id="2971941at2"/>
<dbReference type="STRING" id="872970.SAMN04488134_103164"/>
<evidence type="ECO:0000256" key="1">
    <source>
        <dbReference type="SAM" id="Phobius"/>
    </source>
</evidence>
<keyword evidence="1" id="KW-0472">Membrane</keyword>
<keyword evidence="3" id="KW-1185">Reference proteome</keyword>
<protein>
    <submittedName>
        <fullName evidence="2">Lia operon protein LiaI</fullName>
    </submittedName>
</protein>